<dbReference type="InterPro" id="IPR026457">
    <property type="entry name" value="CSLREA_Nterm"/>
</dbReference>
<dbReference type="SUPFAM" id="SSF51126">
    <property type="entry name" value="Pectin lyase-like"/>
    <property type="match status" value="1"/>
</dbReference>
<dbReference type="InterPro" id="IPR011050">
    <property type="entry name" value="Pectin_lyase_fold/virulence"/>
</dbReference>
<evidence type="ECO:0000256" key="2">
    <source>
        <dbReference type="SAM" id="SignalP"/>
    </source>
</evidence>
<keyword evidence="2" id="KW-0732">Signal</keyword>
<reference evidence="3 4" key="1">
    <citation type="submission" date="2018-04" db="EMBL/GenBank/DDBJ databases">
        <title>Genomic Encyclopedia of Archaeal and Bacterial Type Strains, Phase II (KMG-II): from individual species to whole genera.</title>
        <authorList>
            <person name="Goeker M."/>
        </authorList>
    </citation>
    <scope>NUCLEOTIDE SEQUENCE [LARGE SCALE GENOMIC DNA]</scope>
    <source>
        <strain evidence="3 4">DSM 5822</strain>
    </source>
</reference>
<organism evidence="3 4">
    <name type="scientific">Agitococcus lubricus</name>
    <dbReference type="NCBI Taxonomy" id="1077255"/>
    <lineage>
        <taxon>Bacteria</taxon>
        <taxon>Pseudomonadati</taxon>
        <taxon>Pseudomonadota</taxon>
        <taxon>Gammaproteobacteria</taxon>
        <taxon>Moraxellales</taxon>
        <taxon>Moraxellaceae</taxon>
        <taxon>Agitococcus</taxon>
    </lineage>
</organism>
<protein>
    <submittedName>
        <fullName evidence="3">CSLREA domain-containing protein</fullName>
    </submittedName>
</protein>
<dbReference type="EMBL" id="QAON01000007">
    <property type="protein sequence ID" value="PTQ89298.1"/>
    <property type="molecule type" value="Genomic_DNA"/>
</dbReference>
<evidence type="ECO:0000313" key="4">
    <source>
        <dbReference type="Proteomes" id="UP000244223"/>
    </source>
</evidence>
<evidence type="ECO:0000256" key="1">
    <source>
        <dbReference type="SAM" id="Phobius"/>
    </source>
</evidence>
<accession>A0A2T5IZ34</accession>
<dbReference type="AlphaFoldDB" id="A0A2T5IZ34"/>
<keyword evidence="4" id="KW-1185">Reference proteome</keyword>
<sequence length="715" mass="77705">MKTLKYLALLPLLLAVQAEAAIRIPVTTVVDEFGENTANCSLREAVHAINTLKAFGGCRAGDRYLTNIISLEKGTYLLTKGELVIERSLSVEGINPIDKETYDSINPDKAKRILPQTEITTNGGHRLFNSAKSGAAISLYNLILSKGEASLGGAVFAGGQVLFNNSIAKQNKATEAGGVFYLEGNLSSISMNSSTIENNISPRGAMVSMSCANDLGAATHNLNITRSSIINNGSIDSKNIIDGCGALAVNMSLSTVGQNTGKVEGGILDLSNAGFGTVLTIDHSTLVKNNTAPVIAYQKISTISISNTAIAFNNGLGCIERSGSNKLNFIGTFNTFENVLTTCPQLQTTLSAANTNNLDNVTDDIFEQEFTPLGYYGGMTQTYLPKLTSKYILDKAPTECTQRIDQRDSNTSFAVNIKCDIGSVERRIATAIYDKNLTFTNEKSLDRIIELNVLENDIPSETDNPEDTIENARGAIRKLSNGQYDVEIISGNEYCSFKHRNDTEETKNLYPLLKIDTKGVTQDIGQEQKCVYRFTDTINKISTEGELNFRIVNRTPNAMNDSYLLEAGRSNLALNITANDNDDNDGIYGKLCTDGDVRCNNGLYIRIVTEPKNGRIVAEKSGICPNRKTEELTCLGGKLTYYPNNTLAPFDDSFTYIVYDIDKSSSNDATVTIVSQQRLQEQTTGSVAGSGSVTLLSLFSVTLLGLYRRFRKVNV</sequence>
<feature type="transmembrane region" description="Helical" evidence="1">
    <location>
        <begin position="687"/>
        <end position="707"/>
    </location>
</feature>
<evidence type="ECO:0000313" key="3">
    <source>
        <dbReference type="EMBL" id="PTQ89298.1"/>
    </source>
</evidence>
<proteinExistence type="predicted"/>
<dbReference type="NCBIfam" id="TIGR04214">
    <property type="entry name" value="CSLREA_Nterm"/>
    <property type="match status" value="1"/>
</dbReference>
<feature type="signal peptide" evidence="2">
    <location>
        <begin position="1"/>
        <end position="20"/>
    </location>
</feature>
<keyword evidence="1" id="KW-0472">Membrane</keyword>
<gene>
    <name evidence="3" type="ORF">C8N29_10726</name>
</gene>
<comment type="caution">
    <text evidence="3">The sequence shown here is derived from an EMBL/GenBank/DDBJ whole genome shotgun (WGS) entry which is preliminary data.</text>
</comment>
<keyword evidence="1" id="KW-1133">Transmembrane helix</keyword>
<dbReference type="Proteomes" id="UP000244223">
    <property type="component" value="Unassembled WGS sequence"/>
</dbReference>
<name>A0A2T5IZ34_9GAMM</name>
<feature type="chain" id="PRO_5015700377" evidence="2">
    <location>
        <begin position="21"/>
        <end position="715"/>
    </location>
</feature>
<keyword evidence="1" id="KW-0812">Transmembrane</keyword>
<dbReference type="RefSeq" id="WP_170106934.1">
    <property type="nucleotide sequence ID" value="NZ_QAON01000007.1"/>
</dbReference>